<evidence type="ECO:0008006" key="4">
    <source>
        <dbReference type="Google" id="ProtNLM"/>
    </source>
</evidence>
<reference evidence="2 3" key="1">
    <citation type="submission" date="2012-02" db="EMBL/GenBank/DDBJ databases">
        <title>Whole genome shotgun sequence of Gordonia sputi NBRC 100414.</title>
        <authorList>
            <person name="Yoshida I."/>
            <person name="Hosoyama A."/>
            <person name="Tsuchikane K."/>
            <person name="Katsumata H."/>
            <person name="Yamazaki S."/>
            <person name="Fujita N."/>
        </authorList>
    </citation>
    <scope>NUCLEOTIDE SEQUENCE [LARGE SCALE GENOMIC DNA]</scope>
    <source>
        <strain evidence="2 3">NBRC 100414</strain>
    </source>
</reference>
<dbReference type="Proteomes" id="UP000005845">
    <property type="component" value="Unassembled WGS sequence"/>
</dbReference>
<feature type="compositionally biased region" description="Basic and acidic residues" evidence="1">
    <location>
        <begin position="85"/>
        <end position="111"/>
    </location>
</feature>
<evidence type="ECO:0000256" key="1">
    <source>
        <dbReference type="SAM" id="MobiDB-lite"/>
    </source>
</evidence>
<proteinExistence type="predicted"/>
<dbReference type="eggNOG" id="COG2801">
    <property type="taxonomic scope" value="Bacteria"/>
</dbReference>
<name>H5TVP7_9ACTN</name>
<evidence type="ECO:0000313" key="3">
    <source>
        <dbReference type="Proteomes" id="UP000005845"/>
    </source>
</evidence>
<protein>
    <recommendedName>
        <fullName evidence="4">Transposase</fullName>
    </recommendedName>
</protein>
<dbReference type="EMBL" id="BAFC01000015">
    <property type="protein sequence ID" value="GAB37555.1"/>
    <property type="molecule type" value="Genomic_DNA"/>
</dbReference>
<gene>
    <name evidence="2" type="ORF">GOSPT_015_00080</name>
</gene>
<organism evidence="2 3">
    <name type="scientific">Gordonia sputi NBRC 100414</name>
    <dbReference type="NCBI Taxonomy" id="1089453"/>
    <lineage>
        <taxon>Bacteria</taxon>
        <taxon>Bacillati</taxon>
        <taxon>Actinomycetota</taxon>
        <taxon>Actinomycetes</taxon>
        <taxon>Mycobacteriales</taxon>
        <taxon>Gordoniaceae</taxon>
        <taxon>Gordonia</taxon>
    </lineage>
</organism>
<accession>H5TVP7</accession>
<comment type="caution">
    <text evidence="2">The sequence shown here is derived from an EMBL/GenBank/DDBJ whole genome shotgun (WGS) entry which is preliminary data.</text>
</comment>
<keyword evidence="3" id="KW-1185">Reference proteome</keyword>
<dbReference type="AlphaFoldDB" id="H5TVP7"/>
<feature type="region of interest" description="Disordered" evidence="1">
    <location>
        <begin position="59"/>
        <end position="111"/>
    </location>
</feature>
<sequence>MTQFIDQHKHEFGVEPICRTLQLAPSSYYAAKSRPPSKADARIAEVGGLDGEAARLTEDSPVEPFTVRCDGSTGHCRGPVSGPANKDRGSQALEEDRTQLHVEHVLPLRRR</sequence>
<evidence type="ECO:0000313" key="2">
    <source>
        <dbReference type="EMBL" id="GAB37555.1"/>
    </source>
</evidence>